<dbReference type="AlphaFoldDB" id="A0AAP0JHG8"/>
<comment type="caution">
    <text evidence="2">The sequence shown here is derived from an EMBL/GenBank/DDBJ whole genome shotgun (WGS) entry which is preliminary data.</text>
</comment>
<accession>A0AAP0JHG8</accession>
<dbReference type="Proteomes" id="UP001419268">
    <property type="component" value="Unassembled WGS sequence"/>
</dbReference>
<feature type="region of interest" description="Disordered" evidence="1">
    <location>
        <begin position="174"/>
        <end position="198"/>
    </location>
</feature>
<protein>
    <submittedName>
        <fullName evidence="2">Uncharacterized protein</fullName>
    </submittedName>
</protein>
<dbReference type="PANTHER" id="PTHR47481:SF31">
    <property type="entry name" value="OS01G0873500 PROTEIN"/>
    <property type="match status" value="1"/>
</dbReference>
<feature type="compositionally biased region" description="Polar residues" evidence="1">
    <location>
        <begin position="189"/>
        <end position="198"/>
    </location>
</feature>
<evidence type="ECO:0000313" key="3">
    <source>
        <dbReference type="Proteomes" id="UP001419268"/>
    </source>
</evidence>
<evidence type="ECO:0000256" key="1">
    <source>
        <dbReference type="SAM" id="MobiDB-lite"/>
    </source>
</evidence>
<dbReference type="EMBL" id="JBBNAG010000005">
    <property type="protein sequence ID" value="KAK9132992.1"/>
    <property type="molecule type" value="Genomic_DNA"/>
</dbReference>
<organism evidence="2 3">
    <name type="scientific">Stephania cephalantha</name>
    <dbReference type="NCBI Taxonomy" id="152367"/>
    <lineage>
        <taxon>Eukaryota</taxon>
        <taxon>Viridiplantae</taxon>
        <taxon>Streptophyta</taxon>
        <taxon>Embryophyta</taxon>
        <taxon>Tracheophyta</taxon>
        <taxon>Spermatophyta</taxon>
        <taxon>Magnoliopsida</taxon>
        <taxon>Ranunculales</taxon>
        <taxon>Menispermaceae</taxon>
        <taxon>Menispermoideae</taxon>
        <taxon>Cissampelideae</taxon>
        <taxon>Stephania</taxon>
    </lineage>
</organism>
<evidence type="ECO:0000313" key="2">
    <source>
        <dbReference type="EMBL" id="KAK9132992.1"/>
    </source>
</evidence>
<feature type="compositionally biased region" description="Basic residues" evidence="1">
    <location>
        <begin position="113"/>
        <end position="122"/>
    </location>
</feature>
<feature type="compositionally biased region" description="Polar residues" evidence="1">
    <location>
        <begin position="86"/>
        <end position="97"/>
    </location>
</feature>
<feature type="region of interest" description="Disordered" evidence="1">
    <location>
        <begin position="86"/>
        <end position="126"/>
    </location>
</feature>
<dbReference type="PANTHER" id="PTHR47481">
    <property type="match status" value="1"/>
</dbReference>
<name>A0AAP0JHG8_9MAGN</name>
<sequence length="198" mass="21729">MFDNLTTAGEPIAVFELISSAFSGLDGDYLPITTILQEKKDLSWPEVQSSLLSFEAKLNQIQAMNGLNSLNMNTSNQVNSVEVKQGGTHNWNKNNVKFPNGNGGRNFNNGNRGRGRGGRRGGFRFPNNNRPQCQICSRVGHTADVCYYRAYMNYMGTQGSNIATQGNQFANSYSQGLHQSQAHRGGFNGSHSAHFISS</sequence>
<keyword evidence="3" id="KW-1185">Reference proteome</keyword>
<gene>
    <name evidence="2" type="ORF">Scep_012520</name>
</gene>
<proteinExistence type="predicted"/>
<reference evidence="2 3" key="1">
    <citation type="submission" date="2024-01" db="EMBL/GenBank/DDBJ databases">
        <title>Genome assemblies of Stephania.</title>
        <authorList>
            <person name="Yang L."/>
        </authorList>
    </citation>
    <scope>NUCLEOTIDE SEQUENCE [LARGE SCALE GENOMIC DNA]</scope>
    <source>
        <strain evidence="2">JXDWG</strain>
        <tissue evidence="2">Leaf</tissue>
    </source>
</reference>